<organism evidence="4 6">
    <name type="scientific">Araneus ventricosus</name>
    <name type="common">Orbweaver spider</name>
    <name type="synonym">Epeira ventricosa</name>
    <dbReference type="NCBI Taxonomy" id="182803"/>
    <lineage>
        <taxon>Eukaryota</taxon>
        <taxon>Metazoa</taxon>
        <taxon>Ecdysozoa</taxon>
        <taxon>Arthropoda</taxon>
        <taxon>Chelicerata</taxon>
        <taxon>Arachnida</taxon>
        <taxon>Araneae</taxon>
        <taxon>Araneomorphae</taxon>
        <taxon>Entelegynae</taxon>
        <taxon>Araneoidea</taxon>
        <taxon>Araneidae</taxon>
        <taxon>Araneus</taxon>
    </lineage>
</organism>
<keyword evidence="6" id="KW-1185">Reference proteome</keyword>
<reference evidence="4 6" key="1">
    <citation type="journal article" date="2019" name="Sci. Rep.">
        <title>Orb-weaving spider Araneus ventricosus genome elucidates the spidroin gene catalogue.</title>
        <authorList>
            <person name="Kono N."/>
            <person name="Nakamura H."/>
            <person name="Ohtoshi R."/>
            <person name="Moran D.A.P."/>
            <person name="Shinohara A."/>
            <person name="Yoshida Y."/>
            <person name="Fujiwara M."/>
            <person name="Mori M."/>
            <person name="Tomita M."/>
            <person name="Arakawa K."/>
        </authorList>
    </citation>
    <scope>NUCLEOTIDE SEQUENCE [LARGE SCALE GENOMIC DNA]</scope>
</reference>
<evidence type="ECO:0000313" key="2">
    <source>
        <dbReference type="EMBL" id="GBN98385.1"/>
    </source>
</evidence>
<name>A0A4Y2TDZ6_ARAVE</name>
<dbReference type="Proteomes" id="UP000499080">
    <property type="component" value="Unassembled WGS sequence"/>
</dbReference>
<evidence type="ECO:0000313" key="3">
    <source>
        <dbReference type="EMBL" id="GBN98386.1"/>
    </source>
</evidence>
<protein>
    <submittedName>
        <fullName evidence="4">Uncharacterized protein</fullName>
    </submittedName>
</protein>
<evidence type="ECO:0000256" key="1">
    <source>
        <dbReference type="SAM" id="Phobius"/>
    </source>
</evidence>
<gene>
    <name evidence="3" type="ORF">AVEN_12326_1</name>
    <name evidence="5" type="ORF">AVEN_181914_1</name>
    <name evidence="4" type="ORF">AVEN_20868_1</name>
    <name evidence="2" type="ORF">AVEN_229562_1</name>
</gene>
<evidence type="ECO:0000313" key="5">
    <source>
        <dbReference type="EMBL" id="GBN98464.1"/>
    </source>
</evidence>
<dbReference type="AlphaFoldDB" id="A0A4Y2TDZ6"/>
<dbReference type="EMBL" id="BGPR01027731">
    <property type="protein sequence ID" value="GBN98461.1"/>
    <property type="molecule type" value="Genomic_DNA"/>
</dbReference>
<dbReference type="EMBL" id="BGPR01027688">
    <property type="protein sequence ID" value="GBN98386.1"/>
    <property type="molecule type" value="Genomic_DNA"/>
</dbReference>
<accession>A0A4Y2TDZ6</accession>
<comment type="caution">
    <text evidence="4">The sequence shown here is derived from an EMBL/GenBank/DDBJ whole genome shotgun (WGS) entry which is preliminary data.</text>
</comment>
<evidence type="ECO:0000313" key="4">
    <source>
        <dbReference type="EMBL" id="GBN98461.1"/>
    </source>
</evidence>
<evidence type="ECO:0000313" key="6">
    <source>
        <dbReference type="Proteomes" id="UP000499080"/>
    </source>
</evidence>
<feature type="transmembrane region" description="Helical" evidence="1">
    <location>
        <begin position="12"/>
        <end position="34"/>
    </location>
</feature>
<sequence>MISMIWISQTALRFADTDLFATILFSVIFMWIVLSFKDDEEGGVTGLFQYLIAGFLYFCTSSKFWNKNTLPEDERKAVNPKKENKKTKGK</sequence>
<dbReference type="EMBL" id="BGPR01027687">
    <property type="protein sequence ID" value="GBN98385.1"/>
    <property type="molecule type" value="Genomic_DNA"/>
</dbReference>
<dbReference type="EMBL" id="BGPR01027735">
    <property type="protein sequence ID" value="GBN98464.1"/>
    <property type="molecule type" value="Genomic_DNA"/>
</dbReference>
<feature type="transmembrane region" description="Helical" evidence="1">
    <location>
        <begin position="46"/>
        <end position="66"/>
    </location>
</feature>
<keyword evidence="1" id="KW-0472">Membrane</keyword>
<proteinExistence type="predicted"/>
<keyword evidence="1" id="KW-1133">Transmembrane helix</keyword>
<keyword evidence="1" id="KW-0812">Transmembrane</keyword>